<sequence>MNMLQSHKLPFVNSPNGSQQSENFHFIGGAMNHSTFLPTSICSKGTPSPTGTSAGGAAQLGSQDKETIDVEDNDTIQSARTNAKSNATSDARSDRGLNWSNEEDIRLVSAWLHNSIDPVDGNDKKSDQY</sequence>
<dbReference type="EMBL" id="PQIB02000003">
    <property type="protein sequence ID" value="RLN30890.1"/>
    <property type="molecule type" value="Genomic_DNA"/>
</dbReference>
<organism evidence="2 3">
    <name type="scientific">Panicum miliaceum</name>
    <name type="common">Proso millet</name>
    <name type="synonym">Broomcorn millet</name>
    <dbReference type="NCBI Taxonomy" id="4540"/>
    <lineage>
        <taxon>Eukaryota</taxon>
        <taxon>Viridiplantae</taxon>
        <taxon>Streptophyta</taxon>
        <taxon>Embryophyta</taxon>
        <taxon>Tracheophyta</taxon>
        <taxon>Spermatophyta</taxon>
        <taxon>Magnoliopsida</taxon>
        <taxon>Liliopsida</taxon>
        <taxon>Poales</taxon>
        <taxon>Poaceae</taxon>
        <taxon>PACMAD clade</taxon>
        <taxon>Panicoideae</taxon>
        <taxon>Panicodae</taxon>
        <taxon>Paniceae</taxon>
        <taxon>Panicinae</taxon>
        <taxon>Panicum</taxon>
        <taxon>Panicum sect. Panicum</taxon>
    </lineage>
</organism>
<evidence type="ECO:0000313" key="3">
    <source>
        <dbReference type="Proteomes" id="UP000275267"/>
    </source>
</evidence>
<dbReference type="Proteomes" id="UP000275267">
    <property type="component" value="Unassembled WGS sequence"/>
</dbReference>
<dbReference type="PANTHER" id="PTHR45224:SF5">
    <property type="entry name" value="OS02G0311800 PROTEIN"/>
    <property type="match status" value="1"/>
</dbReference>
<feature type="region of interest" description="Disordered" evidence="1">
    <location>
        <begin position="1"/>
        <end position="24"/>
    </location>
</feature>
<dbReference type="PANTHER" id="PTHR45224">
    <property type="entry name" value="OS01G0527900 PROTEIN-RELATED"/>
    <property type="match status" value="1"/>
</dbReference>
<feature type="region of interest" description="Disordered" evidence="1">
    <location>
        <begin position="37"/>
        <end position="100"/>
    </location>
</feature>
<comment type="caution">
    <text evidence="2">The sequence shown here is derived from an EMBL/GenBank/DDBJ whole genome shotgun (WGS) entry which is preliminary data.</text>
</comment>
<accession>A0A3L6T2E2</accession>
<feature type="compositionally biased region" description="Polar residues" evidence="1">
    <location>
        <begin position="75"/>
        <end position="90"/>
    </location>
</feature>
<name>A0A3L6T2E2_PANMI</name>
<dbReference type="OrthoDB" id="684302at2759"/>
<keyword evidence="3" id="KW-1185">Reference proteome</keyword>
<feature type="compositionally biased region" description="Polar residues" evidence="1">
    <location>
        <begin position="13"/>
        <end position="23"/>
    </location>
</feature>
<proteinExistence type="predicted"/>
<reference evidence="3" key="1">
    <citation type="journal article" date="2019" name="Nat. Commun.">
        <title>The genome of broomcorn millet.</title>
        <authorList>
            <person name="Zou C."/>
            <person name="Miki D."/>
            <person name="Li D."/>
            <person name="Tang Q."/>
            <person name="Xiao L."/>
            <person name="Rajput S."/>
            <person name="Deng P."/>
            <person name="Jia W."/>
            <person name="Huang R."/>
            <person name="Zhang M."/>
            <person name="Sun Y."/>
            <person name="Hu J."/>
            <person name="Fu X."/>
            <person name="Schnable P.S."/>
            <person name="Li F."/>
            <person name="Zhang H."/>
            <person name="Feng B."/>
            <person name="Zhu X."/>
            <person name="Liu R."/>
            <person name="Schnable J.C."/>
            <person name="Zhu J.-K."/>
            <person name="Zhang H."/>
        </authorList>
    </citation>
    <scope>NUCLEOTIDE SEQUENCE [LARGE SCALE GENOMIC DNA]</scope>
</reference>
<evidence type="ECO:0000313" key="2">
    <source>
        <dbReference type="EMBL" id="RLN30890.1"/>
    </source>
</evidence>
<dbReference type="AlphaFoldDB" id="A0A3L6T2E2"/>
<feature type="compositionally biased region" description="Low complexity" evidence="1">
    <location>
        <begin position="45"/>
        <end position="57"/>
    </location>
</feature>
<gene>
    <name evidence="2" type="ORF">C2845_PM05G19970</name>
</gene>
<protein>
    <submittedName>
        <fullName evidence="2">Uncharacterized protein</fullName>
    </submittedName>
</protein>
<evidence type="ECO:0000256" key="1">
    <source>
        <dbReference type="SAM" id="MobiDB-lite"/>
    </source>
</evidence>